<evidence type="ECO:0000313" key="2">
    <source>
        <dbReference type="Proteomes" id="UP001497535"/>
    </source>
</evidence>
<protein>
    <submittedName>
        <fullName evidence="1">Uncharacterized protein</fullName>
    </submittedName>
</protein>
<comment type="caution">
    <text evidence="1">The sequence shown here is derived from an EMBL/GenBank/DDBJ whole genome shotgun (WGS) entry which is preliminary data.</text>
</comment>
<dbReference type="EMBL" id="CAVMJV010000001">
    <property type="protein sequence ID" value="CAK5006519.1"/>
    <property type="molecule type" value="Genomic_DNA"/>
</dbReference>
<proteinExistence type="predicted"/>
<gene>
    <name evidence="1" type="ORF">MENTE1834_LOCUS515</name>
</gene>
<keyword evidence="2" id="KW-1185">Reference proteome</keyword>
<dbReference type="Proteomes" id="UP001497535">
    <property type="component" value="Unassembled WGS sequence"/>
</dbReference>
<organism evidence="1 2">
    <name type="scientific">Meloidogyne enterolobii</name>
    <name type="common">Root-knot nematode worm</name>
    <name type="synonym">Meloidogyne mayaguensis</name>
    <dbReference type="NCBI Taxonomy" id="390850"/>
    <lineage>
        <taxon>Eukaryota</taxon>
        <taxon>Metazoa</taxon>
        <taxon>Ecdysozoa</taxon>
        <taxon>Nematoda</taxon>
        <taxon>Chromadorea</taxon>
        <taxon>Rhabditida</taxon>
        <taxon>Tylenchina</taxon>
        <taxon>Tylenchomorpha</taxon>
        <taxon>Tylenchoidea</taxon>
        <taxon>Meloidogynidae</taxon>
        <taxon>Meloidogyninae</taxon>
        <taxon>Meloidogyne</taxon>
    </lineage>
</organism>
<reference evidence="1" key="1">
    <citation type="submission" date="2023-11" db="EMBL/GenBank/DDBJ databases">
        <authorList>
            <person name="Poullet M."/>
        </authorList>
    </citation>
    <scope>NUCLEOTIDE SEQUENCE</scope>
    <source>
        <strain evidence="1">E1834</strain>
    </source>
</reference>
<name>A0ACB0XKQ3_MELEN</name>
<accession>A0ACB0XKQ3</accession>
<sequence>MKVMPVFAILKDFLLLKMNCQFIYKSGFPSCCPTKQLNRLCKNSSNNNSPIISKSSPECSRFSLIKKEEGNNLFKSSFGEGKITKNGGIFCLADLFIKNNRKENNGGNSRTIVTSESCSSGLECYGNNSSKNEDNLTLKNSNSEESPPKSSKNIQKYLFAQQKINELGINLLNSSNSNTSVITAIEMQKQQNILGVLQRFGGN</sequence>
<evidence type="ECO:0000313" key="1">
    <source>
        <dbReference type="EMBL" id="CAK5006519.1"/>
    </source>
</evidence>